<protein>
    <submittedName>
        <fullName evidence="9">CDP-glycerol glycerophosphotransferase family protein</fullName>
    </submittedName>
</protein>
<dbReference type="PANTHER" id="PTHR37316">
    <property type="entry name" value="TEICHOIC ACID GLYCEROL-PHOSPHATE PRIMASE"/>
    <property type="match status" value="1"/>
</dbReference>
<feature type="region of interest" description="Disordered" evidence="7">
    <location>
        <begin position="728"/>
        <end position="776"/>
    </location>
</feature>
<comment type="caution">
    <text evidence="9">The sequence shown here is derived from an EMBL/GenBank/DDBJ whole genome shotgun (WGS) entry which is preliminary data.</text>
</comment>
<evidence type="ECO:0000256" key="5">
    <source>
        <dbReference type="ARBA" id="ARBA00022944"/>
    </source>
</evidence>
<dbReference type="InterPro" id="IPR029044">
    <property type="entry name" value="Nucleotide-diphossugar_trans"/>
</dbReference>
<dbReference type="InterPro" id="IPR043149">
    <property type="entry name" value="TagF_N"/>
</dbReference>
<dbReference type="Gene3D" id="3.40.50.11820">
    <property type="match status" value="1"/>
</dbReference>
<dbReference type="InterPro" id="IPR001173">
    <property type="entry name" value="Glyco_trans_2-like"/>
</dbReference>
<dbReference type="CDD" id="cd00761">
    <property type="entry name" value="Glyco_tranf_GTA_type"/>
    <property type="match status" value="1"/>
</dbReference>
<dbReference type="Gene3D" id="3.90.550.10">
    <property type="entry name" value="Spore Coat Polysaccharide Biosynthesis Protein SpsA, Chain A"/>
    <property type="match status" value="1"/>
</dbReference>
<dbReference type="Gene3D" id="3.40.50.12580">
    <property type="match status" value="1"/>
</dbReference>
<reference evidence="10" key="1">
    <citation type="journal article" date="2019" name="Int. J. Syst. Evol. Microbiol.">
        <title>The Global Catalogue of Microorganisms (GCM) 10K type strain sequencing project: providing services to taxonomists for standard genome sequencing and annotation.</title>
        <authorList>
            <consortium name="The Broad Institute Genomics Platform"/>
            <consortium name="The Broad Institute Genome Sequencing Center for Infectious Disease"/>
            <person name="Wu L."/>
            <person name="Ma J."/>
        </authorList>
    </citation>
    <scope>NUCLEOTIDE SEQUENCE [LARGE SCALE GENOMIC DNA]</scope>
    <source>
        <strain evidence="10">CGMCC 1.13681</strain>
    </source>
</reference>
<dbReference type="RefSeq" id="WP_386417224.1">
    <property type="nucleotide sequence ID" value="NZ_JBHSZO010000035.1"/>
</dbReference>
<organism evidence="9 10">
    <name type="scientific">Streptomyces polyrhachis</name>
    <dbReference type="NCBI Taxonomy" id="1282885"/>
    <lineage>
        <taxon>Bacteria</taxon>
        <taxon>Bacillati</taxon>
        <taxon>Actinomycetota</taxon>
        <taxon>Actinomycetes</taxon>
        <taxon>Kitasatosporales</taxon>
        <taxon>Streptomycetaceae</taxon>
        <taxon>Streptomyces</taxon>
    </lineage>
</organism>
<keyword evidence="5" id="KW-0777">Teichoic acid biosynthesis</keyword>
<dbReference type="Proteomes" id="UP001596413">
    <property type="component" value="Unassembled WGS sequence"/>
</dbReference>
<comment type="similarity">
    <text evidence="2">Belongs to the CDP-glycerol glycerophosphotransferase family.</text>
</comment>
<keyword evidence="4" id="KW-0808">Transferase</keyword>
<dbReference type="InterPro" id="IPR043148">
    <property type="entry name" value="TagF_C"/>
</dbReference>
<evidence type="ECO:0000256" key="7">
    <source>
        <dbReference type="SAM" id="MobiDB-lite"/>
    </source>
</evidence>
<evidence type="ECO:0000256" key="1">
    <source>
        <dbReference type="ARBA" id="ARBA00004202"/>
    </source>
</evidence>
<evidence type="ECO:0000256" key="4">
    <source>
        <dbReference type="ARBA" id="ARBA00022679"/>
    </source>
</evidence>
<evidence type="ECO:0000313" key="10">
    <source>
        <dbReference type="Proteomes" id="UP001596413"/>
    </source>
</evidence>
<gene>
    <name evidence="9" type="ORF">ACFQLX_20440</name>
</gene>
<dbReference type="Pfam" id="PF00535">
    <property type="entry name" value="Glycos_transf_2"/>
    <property type="match status" value="1"/>
</dbReference>
<evidence type="ECO:0000256" key="2">
    <source>
        <dbReference type="ARBA" id="ARBA00010488"/>
    </source>
</evidence>
<evidence type="ECO:0000256" key="3">
    <source>
        <dbReference type="ARBA" id="ARBA00022475"/>
    </source>
</evidence>
<dbReference type="PANTHER" id="PTHR37316:SF3">
    <property type="entry name" value="TEICHOIC ACID GLYCEROL-PHOSPHATE TRANSFERASE"/>
    <property type="match status" value="1"/>
</dbReference>
<keyword evidence="6" id="KW-0472">Membrane</keyword>
<dbReference type="SUPFAM" id="SSF53448">
    <property type="entry name" value="Nucleotide-diphospho-sugar transferases"/>
    <property type="match status" value="1"/>
</dbReference>
<dbReference type="InterPro" id="IPR051612">
    <property type="entry name" value="Teichoic_Acid_Biosynth"/>
</dbReference>
<dbReference type="SUPFAM" id="SSF53756">
    <property type="entry name" value="UDP-Glycosyltransferase/glycogen phosphorylase"/>
    <property type="match status" value="1"/>
</dbReference>
<dbReference type="InterPro" id="IPR007554">
    <property type="entry name" value="Glycerophosphate_synth"/>
</dbReference>
<evidence type="ECO:0000256" key="6">
    <source>
        <dbReference type="ARBA" id="ARBA00023136"/>
    </source>
</evidence>
<accession>A0ABW2GI86</accession>
<evidence type="ECO:0000259" key="8">
    <source>
        <dbReference type="Pfam" id="PF00535"/>
    </source>
</evidence>
<dbReference type="EMBL" id="JBHSZO010000035">
    <property type="protein sequence ID" value="MFC7220510.1"/>
    <property type="molecule type" value="Genomic_DNA"/>
</dbReference>
<comment type="subcellular location">
    <subcellularLocation>
        <location evidence="1">Cell membrane</location>
        <topology evidence="1">Peripheral membrane protein</topology>
    </subcellularLocation>
</comment>
<proteinExistence type="inferred from homology"/>
<keyword evidence="10" id="KW-1185">Reference proteome</keyword>
<name>A0ABW2GI86_9ACTN</name>
<sequence>MPAANTPRFSVIIPVYGVEGYIRECLDSVISQNYRDVEIIAVDDCSPDGSGAIIDEFAARDPRVRVVHRAENGGIGAARNTGLDHATGDYLLFVDGDDSLRPGSLRAMADRLAETGDPDILLLDHVRTHWDGRVEPSNSGKFLAGIRDGAVRPAEHLELLRIFAVVWNRAYRRDFFTEGGYRFTDGLYEDALMVYTTMAAARRVAGVEYVAVEYRQRRHGSSMRSSAPRKHFVIFEQYGRIFAQLAGRPGLDEYRKVVFERMVSHFLHTFARGFRIPKGHRRAYLRQASQVYRRLEPAGFIPPPGVLGLKFKVVRSGSYTAFQLLKLANGSREAAVRTLGRLKRWAGRKALRAYYALQRRRPLDPDLAVYSAYWGRTPACNPLAVHEAAKRLAPGVRGLWVVNKEHAAALPPGVKRLAPATFAYWRAMARATYLVNNVNFADSVVKRPGQIHLQTHHGTPLKRMGIDQQHYPAVARSMDFEALLRRVDRWDYSVSSNLHSTEQWERVYPAAFTSLDTGYPRNDVYYRATAADVRRIRGELGIEHGRRAILYCPTVRDHQKDAFVPRLDLARFARELGPDFVLLVRAHYFYGGDPELDALAARGALIDVSGHQSVEELCLAADALVTDYSSIMFDYANLDRPIVVYADDWESYRTCRGVTFDLLSGNPGDTPGATATTEDRLIEVFRSGAWEGERATALRRAFRERFCTWDDGFAAERVVRRVLLREEGANPPPVPLDERTPAPAPRIAEGVRLPAQARREGQSPEASPLAQARFDQ</sequence>
<dbReference type="Pfam" id="PF04464">
    <property type="entry name" value="Glyphos_transf"/>
    <property type="match status" value="1"/>
</dbReference>
<keyword evidence="3" id="KW-1003">Cell membrane</keyword>
<feature type="domain" description="Glycosyltransferase 2-like" evidence="8">
    <location>
        <begin position="10"/>
        <end position="117"/>
    </location>
</feature>
<evidence type="ECO:0000313" key="9">
    <source>
        <dbReference type="EMBL" id="MFC7220510.1"/>
    </source>
</evidence>